<keyword evidence="3" id="KW-1185">Reference proteome</keyword>
<name>A0A067LU29_BOTB1</name>
<evidence type="ECO:0000313" key="2">
    <source>
        <dbReference type="EMBL" id="KDQ06619.1"/>
    </source>
</evidence>
<dbReference type="Proteomes" id="UP000027195">
    <property type="component" value="Unassembled WGS sequence"/>
</dbReference>
<dbReference type="InParanoid" id="A0A067LU29"/>
<reference evidence="3" key="1">
    <citation type="journal article" date="2014" name="Proc. Natl. Acad. Sci. U.S.A.">
        <title>Extensive sampling of basidiomycete genomes demonstrates inadequacy of the white-rot/brown-rot paradigm for wood decay fungi.</title>
        <authorList>
            <person name="Riley R."/>
            <person name="Salamov A.A."/>
            <person name="Brown D.W."/>
            <person name="Nagy L.G."/>
            <person name="Floudas D."/>
            <person name="Held B.W."/>
            <person name="Levasseur A."/>
            <person name="Lombard V."/>
            <person name="Morin E."/>
            <person name="Otillar R."/>
            <person name="Lindquist E.A."/>
            <person name="Sun H."/>
            <person name="LaButti K.M."/>
            <person name="Schmutz J."/>
            <person name="Jabbour D."/>
            <person name="Luo H."/>
            <person name="Baker S.E."/>
            <person name="Pisabarro A.G."/>
            <person name="Walton J.D."/>
            <person name="Blanchette R.A."/>
            <person name="Henrissat B."/>
            <person name="Martin F."/>
            <person name="Cullen D."/>
            <person name="Hibbett D.S."/>
            <person name="Grigoriev I.V."/>
        </authorList>
    </citation>
    <scope>NUCLEOTIDE SEQUENCE [LARGE SCALE GENOMIC DNA]</scope>
    <source>
        <strain evidence="3">FD-172 SS1</strain>
    </source>
</reference>
<feature type="non-terminal residue" evidence="2">
    <location>
        <position position="1"/>
    </location>
</feature>
<proteinExistence type="predicted"/>
<sequence length="72" mass="7904">DSRDIVLCRREGPLQHMNNGHPAYATLHYVLLSPRGKDGWSWELSLHETGLGTASPGDSGSILRASTAYARR</sequence>
<dbReference type="AlphaFoldDB" id="A0A067LU29"/>
<protein>
    <submittedName>
        <fullName evidence="2">Uncharacterized protein</fullName>
    </submittedName>
</protein>
<accession>A0A067LU29</accession>
<gene>
    <name evidence="2" type="ORF">BOTBODRAFT_121258</name>
</gene>
<dbReference type="STRING" id="930990.A0A067LU29"/>
<evidence type="ECO:0000313" key="3">
    <source>
        <dbReference type="Proteomes" id="UP000027195"/>
    </source>
</evidence>
<dbReference type="OrthoDB" id="3366231at2759"/>
<dbReference type="EMBL" id="KL198129">
    <property type="protein sequence ID" value="KDQ06619.1"/>
    <property type="molecule type" value="Genomic_DNA"/>
</dbReference>
<organism evidence="2 3">
    <name type="scientific">Botryobasidium botryosum (strain FD-172 SS1)</name>
    <dbReference type="NCBI Taxonomy" id="930990"/>
    <lineage>
        <taxon>Eukaryota</taxon>
        <taxon>Fungi</taxon>
        <taxon>Dikarya</taxon>
        <taxon>Basidiomycota</taxon>
        <taxon>Agaricomycotina</taxon>
        <taxon>Agaricomycetes</taxon>
        <taxon>Cantharellales</taxon>
        <taxon>Botryobasidiaceae</taxon>
        <taxon>Botryobasidium</taxon>
    </lineage>
</organism>
<evidence type="ECO:0000256" key="1">
    <source>
        <dbReference type="SAM" id="MobiDB-lite"/>
    </source>
</evidence>
<feature type="region of interest" description="Disordered" evidence="1">
    <location>
        <begin position="51"/>
        <end position="72"/>
    </location>
</feature>
<dbReference type="HOGENOM" id="CLU_2729044_0_0_1"/>